<feature type="region of interest" description="Disordered" evidence="1">
    <location>
        <begin position="154"/>
        <end position="312"/>
    </location>
</feature>
<feature type="compositionally biased region" description="Acidic residues" evidence="1">
    <location>
        <begin position="81"/>
        <end position="93"/>
    </location>
</feature>
<feature type="compositionally biased region" description="Pro residues" evidence="1">
    <location>
        <begin position="297"/>
        <end position="307"/>
    </location>
</feature>
<feature type="compositionally biased region" description="Low complexity" evidence="1">
    <location>
        <begin position="456"/>
        <end position="469"/>
    </location>
</feature>
<reference evidence="3" key="1">
    <citation type="journal article" date="2013" name="Genome Announc.">
        <title>Draft genome sequence of the grapevine dieback fungus Eutypa lata UCR-EL1.</title>
        <authorList>
            <person name="Blanco-Ulate B."/>
            <person name="Rolshausen P.E."/>
            <person name="Cantu D."/>
        </authorList>
    </citation>
    <scope>NUCLEOTIDE SEQUENCE [LARGE SCALE GENOMIC DNA]</scope>
    <source>
        <strain evidence="3">UCR-EL1</strain>
    </source>
</reference>
<feature type="compositionally biased region" description="Basic and acidic residues" evidence="1">
    <location>
        <begin position="54"/>
        <end position="64"/>
    </location>
</feature>
<evidence type="ECO:0000256" key="1">
    <source>
        <dbReference type="SAM" id="MobiDB-lite"/>
    </source>
</evidence>
<organism evidence="2 3">
    <name type="scientific">Eutypa lata (strain UCR-EL1)</name>
    <name type="common">Grapevine dieback disease fungus</name>
    <name type="synonym">Eutypa armeniacae</name>
    <dbReference type="NCBI Taxonomy" id="1287681"/>
    <lineage>
        <taxon>Eukaryota</taxon>
        <taxon>Fungi</taxon>
        <taxon>Dikarya</taxon>
        <taxon>Ascomycota</taxon>
        <taxon>Pezizomycotina</taxon>
        <taxon>Sordariomycetes</taxon>
        <taxon>Xylariomycetidae</taxon>
        <taxon>Xylariales</taxon>
        <taxon>Diatrypaceae</taxon>
        <taxon>Eutypa</taxon>
    </lineage>
</organism>
<gene>
    <name evidence="2" type="ORF">UCREL1_8791</name>
</gene>
<feature type="compositionally biased region" description="Low complexity" evidence="1">
    <location>
        <begin position="280"/>
        <end position="296"/>
    </location>
</feature>
<feature type="region of interest" description="Disordered" evidence="1">
    <location>
        <begin position="18"/>
        <end position="139"/>
    </location>
</feature>
<feature type="region of interest" description="Disordered" evidence="1">
    <location>
        <begin position="382"/>
        <end position="406"/>
    </location>
</feature>
<sequence length="513" mass="55108">MDFTNLFDNSIHEKKPIMCSEGGSGATVARGSDIRSTALPGKPGTGPNFSYPRPEGRLSRHEASNSRSSVTSNNSIPEMTDSSDSEVSLDDDYSQYNASASELWDSFWPSTDDGKTRDSLEERSQAVASNKAPARQTQGYFSFDFLKHYTDEADDDTITLSPLEDKAEGTTKETQWPCEPVPSPPRSSLRSSPRRPNSKRSAATYSVYPKPQLLPPPRFPHPPRTSSLNSQQQQQPPPPSSPPPQQQHHGWKGSKSTHDLHALSTSPPPSPPTMQHGSQIITTTITATTTKSVPVSPAYPPPPPPRALRPSVSAVSLRDKLFNISNPIFIGSGSSNKSYENVRHNITAPLPPLAPRLVISKPQPDQQQQRFVSVFEFDSDAESISENNNSSSSSNSSNNHNNGSNSFAKRLLMSSRSLHKKSGGGSGSSGGLSEKKRNGSLAAAIDTIAANAIYSSTTNSSTSSSSAPSPTFPIGSGSNGELNAKEKDNEKERGSPSRKRGGSLGRILGLKSR</sequence>
<dbReference type="HOGENOM" id="CLU_531026_0_0_1"/>
<dbReference type="KEGG" id="ela:UCREL1_8791"/>
<evidence type="ECO:0000313" key="3">
    <source>
        <dbReference type="Proteomes" id="UP000012174"/>
    </source>
</evidence>
<feature type="compositionally biased region" description="Low complexity" evidence="1">
    <location>
        <begin position="384"/>
        <end position="406"/>
    </location>
</feature>
<evidence type="ECO:0000313" key="2">
    <source>
        <dbReference type="EMBL" id="EMR64250.1"/>
    </source>
</evidence>
<feature type="region of interest" description="Disordered" evidence="1">
    <location>
        <begin position="456"/>
        <end position="513"/>
    </location>
</feature>
<feature type="compositionally biased region" description="Basic and acidic residues" evidence="1">
    <location>
        <begin position="112"/>
        <end position="124"/>
    </location>
</feature>
<proteinExistence type="predicted"/>
<feature type="compositionally biased region" description="Low complexity" evidence="1">
    <location>
        <begin position="65"/>
        <end position="75"/>
    </location>
</feature>
<keyword evidence="3" id="KW-1185">Reference proteome</keyword>
<accession>M7TC63</accession>
<dbReference type="eggNOG" id="ENOG502T3XP">
    <property type="taxonomic scope" value="Eukaryota"/>
</dbReference>
<dbReference type="OrthoDB" id="4775454at2759"/>
<dbReference type="OMA" id="SWQCSRD"/>
<feature type="compositionally biased region" description="Basic and acidic residues" evidence="1">
    <location>
        <begin position="483"/>
        <end position="495"/>
    </location>
</feature>
<dbReference type="Proteomes" id="UP000012174">
    <property type="component" value="Unassembled WGS sequence"/>
</dbReference>
<feature type="compositionally biased region" description="Pro residues" evidence="1">
    <location>
        <begin position="235"/>
        <end position="245"/>
    </location>
</feature>
<feature type="compositionally biased region" description="Pro residues" evidence="1">
    <location>
        <begin position="212"/>
        <end position="223"/>
    </location>
</feature>
<dbReference type="AlphaFoldDB" id="M7TC63"/>
<dbReference type="EMBL" id="KB707099">
    <property type="protein sequence ID" value="EMR64250.1"/>
    <property type="molecule type" value="Genomic_DNA"/>
</dbReference>
<name>M7TC63_EUTLA</name>
<protein>
    <submittedName>
        <fullName evidence="2">Uncharacterized protein</fullName>
    </submittedName>
</protein>